<proteinExistence type="predicted"/>
<dbReference type="Proteomes" id="UP000631114">
    <property type="component" value="Unassembled WGS sequence"/>
</dbReference>
<dbReference type="Pfam" id="PF13639">
    <property type="entry name" value="zf-RING_2"/>
    <property type="match status" value="1"/>
</dbReference>
<dbReference type="OrthoDB" id="8062037at2759"/>
<dbReference type="AlphaFoldDB" id="A0A835LVW1"/>
<reference evidence="4 5" key="1">
    <citation type="submission" date="2020-10" db="EMBL/GenBank/DDBJ databases">
        <title>The Coptis chinensis genome and diversification of protoberbering-type alkaloids.</title>
        <authorList>
            <person name="Wang B."/>
            <person name="Shu S."/>
            <person name="Song C."/>
            <person name="Liu Y."/>
        </authorList>
    </citation>
    <scope>NUCLEOTIDE SEQUENCE [LARGE SCALE GENOMIC DNA]</scope>
    <source>
        <strain evidence="4">HL-2020</strain>
        <tissue evidence="4">Leaf</tissue>
    </source>
</reference>
<dbReference type="PROSITE" id="PS50089">
    <property type="entry name" value="ZF_RING_2"/>
    <property type="match status" value="1"/>
</dbReference>
<dbReference type="InterPro" id="IPR043312">
    <property type="entry name" value="AtBBR-like"/>
</dbReference>
<evidence type="ECO:0000256" key="2">
    <source>
        <dbReference type="SAM" id="MobiDB-lite"/>
    </source>
</evidence>
<name>A0A835LVW1_9MAGN</name>
<dbReference type="PANTHER" id="PTHR47530">
    <property type="entry name" value="E3 UBIQUITIN LIGASE BIG BROTHER-RELATED"/>
    <property type="match status" value="1"/>
</dbReference>
<protein>
    <recommendedName>
        <fullName evidence="3">RING-type domain-containing protein</fullName>
    </recommendedName>
</protein>
<keyword evidence="1" id="KW-0863">Zinc-finger</keyword>
<keyword evidence="1" id="KW-0479">Metal-binding</keyword>
<dbReference type="InterPro" id="IPR001841">
    <property type="entry name" value="Znf_RING"/>
</dbReference>
<dbReference type="InterPro" id="IPR013083">
    <property type="entry name" value="Znf_RING/FYVE/PHD"/>
</dbReference>
<sequence length="217" mass="24296">MENEGNKQIGKKVAPAQIGQLDSDMALAVALQEQERDFMSLLMSESNTEDDNSTSSGDDSFNDDADEGEFFGDDTFEEEVSYEELEEDDGTEYEDMEEDDVDPDELSYEELIALGEFVGTENKGLLGSEITNYFRPYSYKCQSSPEDGHQKDSNPSHSCRCVICQFEYEEGETVVALGCEHAYHSECISKWLQMNKVCPICNTEVSLTQSVPDRTAS</sequence>
<organism evidence="4 5">
    <name type="scientific">Coptis chinensis</name>
    <dbReference type="NCBI Taxonomy" id="261450"/>
    <lineage>
        <taxon>Eukaryota</taxon>
        <taxon>Viridiplantae</taxon>
        <taxon>Streptophyta</taxon>
        <taxon>Embryophyta</taxon>
        <taxon>Tracheophyta</taxon>
        <taxon>Spermatophyta</taxon>
        <taxon>Magnoliopsida</taxon>
        <taxon>Ranunculales</taxon>
        <taxon>Ranunculaceae</taxon>
        <taxon>Coptidoideae</taxon>
        <taxon>Coptis</taxon>
    </lineage>
</organism>
<dbReference type="EMBL" id="JADFTS010000006">
    <property type="protein sequence ID" value="KAF9601376.1"/>
    <property type="molecule type" value="Genomic_DNA"/>
</dbReference>
<feature type="compositionally biased region" description="Acidic residues" evidence="2">
    <location>
        <begin position="60"/>
        <end position="104"/>
    </location>
</feature>
<dbReference type="Gene3D" id="3.30.40.10">
    <property type="entry name" value="Zinc/RING finger domain, C3HC4 (zinc finger)"/>
    <property type="match status" value="1"/>
</dbReference>
<evidence type="ECO:0000256" key="1">
    <source>
        <dbReference type="PROSITE-ProRule" id="PRU00175"/>
    </source>
</evidence>
<gene>
    <name evidence="4" type="ORF">IFM89_019229</name>
</gene>
<accession>A0A835LVW1</accession>
<evidence type="ECO:0000313" key="5">
    <source>
        <dbReference type="Proteomes" id="UP000631114"/>
    </source>
</evidence>
<dbReference type="SMART" id="SM00184">
    <property type="entry name" value="RING"/>
    <property type="match status" value="1"/>
</dbReference>
<dbReference type="PANTHER" id="PTHR47530:SF4">
    <property type="entry name" value="E3 UBIQUITIN LIGASE BIG BROTHER-RELATED"/>
    <property type="match status" value="1"/>
</dbReference>
<keyword evidence="1" id="KW-0862">Zinc</keyword>
<feature type="domain" description="RING-type" evidence="3">
    <location>
        <begin position="161"/>
        <end position="202"/>
    </location>
</feature>
<comment type="caution">
    <text evidence="4">The sequence shown here is derived from an EMBL/GenBank/DDBJ whole genome shotgun (WGS) entry which is preliminary data.</text>
</comment>
<feature type="region of interest" description="Disordered" evidence="2">
    <location>
        <begin position="40"/>
        <end position="104"/>
    </location>
</feature>
<keyword evidence="5" id="KW-1185">Reference proteome</keyword>
<dbReference type="SUPFAM" id="SSF57850">
    <property type="entry name" value="RING/U-box"/>
    <property type="match status" value="1"/>
</dbReference>
<evidence type="ECO:0000259" key="3">
    <source>
        <dbReference type="PROSITE" id="PS50089"/>
    </source>
</evidence>
<dbReference type="GO" id="GO:0008270">
    <property type="term" value="F:zinc ion binding"/>
    <property type="evidence" value="ECO:0007669"/>
    <property type="project" value="UniProtKB-KW"/>
</dbReference>
<evidence type="ECO:0000313" key="4">
    <source>
        <dbReference type="EMBL" id="KAF9601376.1"/>
    </source>
</evidence>